<evidence type="ECO:0000313" key="1">
    <source>
        <dbReference type="EMBL" id="GGO59273.1"/>
    </source>
</evidence>
<name>A0ABQ2MWN7_9ACTN</name>
<accession>A0ABQ2MWN7</accession>
<reference evidence="2" key="1">
    <citation type="journal article" date="2019" name="Int. J. Syst. Evol. Microbiol.">
        <title>The Global Catalogue of Microorganisms (GCM) 10K type strain sequencing project: providing services to taxonomists for standard genome sequencing and annotation.</title>
        <authorList>
            <consortium name="The Broad Institute Genomics Platform"/>
            <consortium name="The Broad Institute Genome Sequencing Center for Infectious Disease"/>
            <person name="Wu L."/>
            <person name="Ma J."/>
        </authorList>
    </citation>
    <scope>NUCLEOTIDE SEQUENCE [LARGE SCALE GENOMIC DNA]</scope>
    <source>
        <strain evidence="2">CGMCC 4.7349</strain>
    </source>
</reference>
<dbReference type="EMBL" id="BMNG01000027">
    <property type="protein sequence ID" value="GGO59273.1"/>
    <property type="molecule type" value="Genomic_DNA"/>
</dbReference>
<gene>
    <name evidence="1" type="ORF">GCM10012286_80500</name>
</gene>
<organism evidence="1 2">
    <name type="scientific">Streptomyces lasiicapitis</name>
    <dbReference type="NCBI Taxonomy" id="1923961"/>
    <lineage>
        <taxon>Bacteria</taxon>
        <taxon>Bacillati</taxon>
        <taxon>Actinomycetota</taxon>
        <taxon>Actinomycetes</taxon>
        <taxon>Kitasatosporales</taxon>
        <taxon>Streptomycetaceae</taxon>
        <taxon>Streptomyces</taxon>
    </lineage>
</organism>
<sequence>MIEKGRRTLANPGSVLRTRSRPKAGWVWLVSSEPLSGSVVADRGGLPDRRVQGSGLWGRRWSRGWRSWRGGRPARERIFELRGQTEELAEQLTEKEDVVSRLEITRETMEHARLYPRPDQASYCLTA</sequence>
<evidence type="ECO:0000313" key="2">
    <source>
        <dbReference type="Proteomes" id="UP000656881"/>
    </source>
</evidence>
<proteinExistence type="predicted"/>
<protein>
    <submittedName>
        <fullName evidence="1">Uncharacterized protein</fullName>
    </submittedName>
</protein>
<keyword evidence="2" id="KW-1185">Reference proteome</keyword>
<dbReference type="Proteomes" id="UP000656881">
    <property type="component" value="Unassembled WGS sequence"/>
</dbReference>
<comment type="caution">
    <text evidence="1">The sequence shown here is derived from an EMBL/GenBank/DDBJ whole genome shotgun (WGS) entry which is preliminary data.</text>
</comment>